<keyword evidence="5" id="KW-1185">Reference proteome</keyword>
<organism evidence="4 5">
    <name type="scientific">Amycolatopsis deserti</name>
    <dbReference type="NCBI Taxonomy" id="185696"/>
    <lineage>
        <taxon>Bacteria</taxon>
        <taxon>Bacillati</taxon>
        <taxon>Actinomycetota</taxon>
        <taxon>Actinomycetes</taxon>
        <taxon>Pseudonocardiales</taxon>
        <taxon>Pseudonocardiaceae</taxon>
        <taxon>Amycolatopsis</taxon>
    </lineage>
</organism>
<dbReference type="PANTHER" id="PTHR16943">
    <property type="entry name" value="2-METHYLCITRATE DEHYDRATASE-RELATED"/>
    <property type="match status" value="1"/>
</dbReference>
<accession>A0ABQ3ISR6</accession>
<gene>
    <name evidence="4" type="ORF">GCM10017786_25070</name>
</gene>
<dbReference type="RefSeq" id="WP_191244669.1">
    <property type="nucleotide sequence ID" value="NZ_BNAU01000002.1"/>
</dbReference>
<comment type="similarity">
    <text evidence="1">Belongs to the PrpD family.</text>
</comment>
<dbReference type="InterPro" id="IPR045337">
    <property type="entry name" value="MmgE_PrpD_C"/>
</dbReference>
<dbReference type="InterPro" id="IPR042183">
    <property type="entry name" value="MmgE/PrpD_sf_1"/>
</dbReference>
<evidence type="ECO:0000259" key="3">
    <source>
        <dbReference type="Pfam" id="PF19305"/>
    </source>
</evidence>
<dbReference type="PANTHER" id="PTHR16943:SF8">
    <property type="entry name" value="2-METHYLCITRATE DEHYDRATASE"/>
    <property type="match status" value="1"/>
</dbReference>
<evidence type="ECO:0000313" key="4">
    <source>
        <dbReference type="EMBL" id="GHE91552.1"/>
    </source>
</evidence>
<dbReference type="InterPro" id="IPR005656">
    <property type="entry name" value="MmgE_PrpD"/>
</dbReference>
<name>A0ABQ3ISR6_9PSEU</name>
<proteinExistence type="inferred from homology"/>
<dbReference type="Gene3D" id="3.30.1330.120">
    <property type="entry name" value="2-methylcitrate dehydratase PrpD"/>
    <property type="match status" value="1"/>
</dbReference>
<dbReference type="InterPro" id="IPR042188">
    <property type="entry name" value="MmgE/PrpD_sf_2"/>
</dbReference>
<dbReference type="InterPro" id="IPR045336">
    <property type="entry name" value="MmgE_PrpD_N"/>
</dbReference>
<dbReference type="Pfam" id="PF19305">
    <property type="entry name" value="MmgE_PrpD_C"/>
    <property type="match status" value="1"/>
</dbReference>
<evidence type="ECO:0000256" key="1">
    <source>
        <dbReference type="ARBA" id="ARBA00006174"/>
    </source>
</evidence>
<feature type="domain" description="MmgE/PrpD N-terminal" evidence="2">
    <location>
        <begin position="8"/>
        <end position="243"/>
    </location>
</feature>
<reference evidence="5" key="1">
    <citation type="journal article" date="2019" name="Int. J. Syst. Evol. Microbiol.">
        <title>The Global Catalogue of Microorganisms (GCM) 10K type strain sequencing project: providing services to taxonomists for standard genome sequencing and annotation.</title>
        <authorList>
            <consortium name="The Broad Institute Genomics Platform"/>
            <consortium name="The Broad Institute Genome Sequencing Center for Infectious Disease"/>
            <person name="Wu L."/>
            <person name="Ma J."/>
        </authorList>
    </citation>
    <scope>NUCLEOTIDE SEQUENCE [LARGE SCALE GENOMIC DNA]</scope>
    <source>
        <strain evidence="5">CGMCC 4.7677</strain>
    </source>
</reference>
<dbReference type="InterPro" id="IPR036148">
    <property type="entry name" value="MmgE/PrpD_sf"/>
</dbReference>
<evidence type="ECO:0000259" key="2">
    <source>
        <dbReference type="Pfam" id="PF03972"/>
    </source>
</evidence>
<dbReference type="SUPFAM" id="SSF103378">
    <property type="entry name" value="2-methylcitrate dehydratase PrpD"/>
    <property type="match status" value="1"/>
</dbReference>
<comment type="caution">
    <text evidence="4">The sequence shown here is derived from an EMBL/GenBank/DDBJ whole genome shotgun (WGS) entry which is preliminary data.</text>
</comment>
<feature type="domain" description="MmgE/PrpD C-terminal" evidence="3">
    <location>
        <begin position="270"/>
        <end position="446"/>
    </location>
</feature>
<evidence type="ECO:0000313" key="5">
    <source>
        <dbReference type="Proteomes" id="UP000605897"/>
    </source>
</evidence>
<dbReference type="Gene3D" id="1.10.4100.10">
    <property type="entry name" value="2-methylcitrate dehydratase PrpD"/>
    <property type="match status" value="1"/>
</dbReference>
<dbReference type="Proteomes" id="UP000605897">
    <property type="component" value="Unassembled WGS sequence"/>
</dbReference>
<dbReference type="Pfam" id="PF03972">
    <property type="entry name" value="MmgE_PrpD_N"/>
    <property type="match status" value="1"/>
</dbReference>
<protein>
    <submittedName>
        <fullName evidence="4">MmgE/Prp family protein</fullName>
    </submittedName>
</protein>
<sequence length="461" mass="48376">MTHQTYAEEIAAFTADLTIDDVPEEVTERARLHALDALGIALASSTTDFGTAIHQAARQLGTGDDAGVVGFPTRLPAASAALANGTLIHGLDFDDTHIGAVHHATAPALATALAVAEEHRSTGQEALLAYVIGLEIGCRLAGAVPGELHDRGFHPTGIMGTFAAVAVAARLRKLDPAAAVRALGLAGSQAAGILEINGSWLKRLHPGWAAHSGIVAATMGAAGFAGPATVLEGAHGVYQAHVGRVPDRAETGLDTLGSRWATTEIALKPYPCCHFTHAFIDAALAVRDELHRRGARVSEIACIEAPTSERLLHQVTEPRESKIAPRTIYDALFSIQYATALALVTGRVDLAAFYDERYDDPEVLSLAAKVTCPVDRRSDYPAHFPGEVIIRLGDGTTVARRVPASRGTPDNPLTTAEVVAKFMTTAGRAVPQGQADTIAAIVLALDKEPDLGNLVKALTRS</sequence>
<dbReference type="EMBL" id="BNAU01000002">
    <property type="protein sequence ID" value="GHE91552.1"/>
    <property type="molecule type" value="Genomic_DNA"/>
</dbReference>